<feature type="transmembrane region" description="Helical" evidence="2">
    <location>
        <begin position="20"/>
        <end position="41"/>
    </location>
</feature>
<dbReference type="KEGG" id="kphy:AOZ06_50780"/>
<dbReference type="STRING" id="860235.AOZ06_50780"/>
<feature type="region of interest" description="Disordered" evidence="1">
    <location>
        <begin position="147"/>
        <end position="194"/>
    </location>
</feature>
<proteinExistence type="predicted"/>
<keyword evidence="2" id="KW-1133">Transmembrane helix</keyword>
<gene>
    <name evidence="3" type="ORF">AOZ06_50780</name>
</gene>
<accession>A0A0N9IF48</accession>
<feature type="compositionally biased region" description="Low complexity" evidence="1">
    <location>
        <begin position="164"/>
        <end position="174"/>
    </location>
</feature>
<protein>
    <submittedName>
        <fullName evidence="3">Uncharacterized protein</fullName>
    </submittedName>
</protein>
<reference evidence="3 4" key="1">
    <citation type="submission" date="2015-07" db="EMBL/GenBank/DDBJ databases">
        <title>Genome sequencing of Kibdelosporangium phytohabitans.</title>
        <authorList>
            <person name="Qin S."/>
            <person name="Xing K."/>
        </authorList>
    </citation>
    <scope>NUCLEOTIDE SEQUENCE [LARGE SCALE GENOMIC DNA]</scope>
    <source>
        <strain evidence="3 4">KLBMP1111</strain>
    </source>
</reference>
<dbReference type="AlphaFoldDB" id="A0A0N9IF48"/>
<feature type="region of interest" description="Disordered" evidence="1">
    <location>
        <begin position="254"/>
        <end position="285"/>
    </location>
</feature>
<evidence type="ECO:0000256" key="2">
    <source>
        <dbReference type="SAM" id="Phobius"/>
    </source>
</evidence>
<evidence type="ECO:0000313" key="4">
    <source>
        <dbReference type="Proteomes" id="UP000063699"/>
    </source>
</evidence>
<evidence type="ECO:0000256" key="1">
    <source>
        <dbReference type="SAM" id="MobiDB-lite"/>
    </source>
</evidence>
<feature type="region of interest" description="Disordered" evidence="1">
    <location>
        <begin position="62"/>
        <end position="91"/>
    </location>
</feature>
<sequence>MVLVTGSGQARGAGTTLRRLVVRFALLVGFTAAGWLASVLLTSGTASADLIELPRIPGITAPQSQQAQAQHQKPAKAPAKKKTGKSGGGDLVGGLLSQVTSTVDDTLGTVTTTVTTTLDTVTKTVVTTVDGVTKTVTTVVDQVAQIPGALLPPPQSGDDDHDGGLLPDPIGDLLKPQPKTPSPNKDTDAADRGTATVETPAAAIAAVAAPADVPVVEAPVTEHPRLLQEARRTSQLTIVPAPVKSAAAAHMVAPADNSPRPLPGPPAPVAPAAPAPTASAGGNSGSDARSILAVLTPRTTLAAPQAGLLHWDEAFAEVSRSAGLPATPPD</sequence>
<keyword evidence="2" id="KW-0812">Transmembrane</keyword>
<keyword evidence="2" id="KW-0472">Membrane</keyword>
<feature type="compositionally biased region" description="Low complexity" evidence="1">
    <location>
        <begin position="62"/>
        <end position="77"/>
    </location>
</feature>
<feature type="compositionally biased region" description="Pro residues" evidence="1">
    <location>
        <begin position="260"/>
        <end position="274"/>
    </location>
</feature>
<dbReference type="EMBL" id="CP012752">
    <property type="protein sequence ID" value="ALG14065.1"/>
    <property type="molecule type" value="Genomic_DNA"/>
</dbReference>
<keyword evidence="4" id="KW-1185">Reference proteome</keyword>
<dbReference type="Proteomes" id="UP000063699">
    <property type="component" value="Chromosome"/>
</dbReference>
<evidence type="ECO:0000313" key="3">
    <source>
        <dbReference type="EMBL" id="ALG14065.1"/>
    </source>
</evidence>
<name>A0A0N9IF48_9PSEU</name>
<organism evidence="3 4">
    <name type="scientific">Kibdelosporangium phytohabitans</name>
    <dbReference type="NCBI Taxonomy" id="860235"/>
    <lineage>
        <taxon>Bacteria</taxon>
        <taxon>Bacillati</taxon>
        <taxon>Actinomycetota</taxon>
        <taxon>Actinomycetes</taxon>
        <taxon>Pseudonocardiales</taxon>
        <taxon>Pseudonocardiaceae</taxon>
        <taxon>Kibdelosporangium</taxon>
    </lineage>
</organism>